<reference evidence="2" key="1">
    <citation type="submission" date="2022-12" db="EMBL/GenBank/DDBJ databases">
        <authorList>
            <person name="Alioto T."/>
            <person name="Alioto T."/>
            <person name="Gomez Garrido J."/>
        </authorList>
    </citation>
    <scope>NUCLEOTIDE SEQUENCE</scope>
</reference>
<feature type="region of interest" description="Disordered" evidence="1">
    <location>
        <begin position="1"/>
        <end position="47"/>
    </location>
</feature>
<protein>
    <submittedName>
        <fullName evidence="2">Uncharacterized protein</fullName>
    </submittedName>
</protein>
<evidence type="ECO:0000313" key="2">
    <source>
        <dbReference type="EMBL" id="CAI5784054.1"/>
    </source>
</evidence>
<proteinExistence type="predicted"/>
<sequence length="99" mass="11603">MAMRKGAGLRSRGQQVSMESRGKRNLFQRSRWNGKEREKRRKGEEQGQTACAFWLKFFSQSSWREVYILIVSNRHILQSTASMKGKATIYFFLLGVLRN</sequence>
<evidence type="ECO:0000256" key="1">
    <source>
        <dbReference type="SAM" id="MobiDB-lite"/>
    </source>
</evidence>
<organism evidence="2 3">
    <name type="scientific">Podarcis lilfordi</name>
    <name type="common">Lilford's wall lizard</name>
    <dbReference type="NCBI Taxonomy" id="74358"/>
    <lineage>
        <taxon>Eukaryota</taxon>
        <taxon>Metazoa</taxon>
        <taxon>Chordata</taxon>
        <taxon>Craniata</taxon>
        <taxon>Vertebrata</taxon>
        <taxon>Euteleostomi</taxon>
        <taxon>Lepidosauria</taxon>
        <taxon>Squamata</taxon>
        <taxon>Bifurcata</taxon>
        <taxon>Unidentata</taxon>
        <taxon>Episquamata</taxon>
        <taxon>Laterata</taxon>
        <taxon>Lacertibaenia</taxon>
        <taxon>Lacertidae</taxon>
        <taxon>Podarcis</taxon>
    </lineage>
</organism>
<name>A0AA35KUR3_9SAUR</name>
<dbReference type="Proteomes" id="UP001178461">
    <property type="component" value="Chromosome 9"/>
</dbReference>
<feature type="compositionally biased region" description="Basic and acidic residues" evidence="1">
    <location>
        <begin position="33"/>
        <end position="45"/>
    </location>
</feature>
<dbReference type="EMBL" id="OX395134">
    <property type="protein sequence ID" value="CAI5784054.1"/>
    <property type="molecule type" value="Genomic_DNA"/>
</dbReference>
<dbReference type="AlphaFoldDB" id="A0AA35KUR3"/>
<keyword evidence="3" id="KW-1185">Reference proteome</keyword>
<accession>A0AA35KUR3</accession>
<gene>
    <name evidence="2" type="ORF">PODLI_1B034920</name>
</gene>
<evidence type="ECO:0000313" key="3">
    <source>
        <dbReference type="Proteomes" id="UP001178461"/>
    </source>
</evidence>